<dbReference type="InterPro" id="IPR001841">
    <property type="entry name" value="Znf_RING"/>
</dbReference>
<dbReference type="OrthoDB" id="4034597at2759"/>
<dbReference type="Gene3D" id="1.10.1170.10">
    <property type="entry name" value="Inhibitor Of Apoptosis Protein (2mihbC-IAP-1), Chain A"/>
    <property type="match status" value="2"/>
</dbReference>
<organism evidence="6 8">
    <name type="scientific">Crassostrea virginica</name>
    <name type="common">Eastern oyster</name>
    <dbReference type="NCBI Taxonomy" id="6565"/>
    <lineage>
        <taxon>Eukaryota</taxon>
        <taxon>Metazoa</taxon>
        <taxon>Spiralia</taxon>
        <taxon>Lophotrochozoa</taxon>
        <taxon>Mollusca</taxon>
        <taxon>Bivalvia</taxon>
        <taxon>Autobranchia</taxon>
        <taxon>Pteriomorphia</taxon>
        <taxon>Ostreida</taxon>
        <taxon>Ostreoidea</taxon>
        <taxon>Ostreidae</taxon>
        <taxon>Crassostrea</taxon>
    </lineage>
</organism>
<evidence type="ECO:0000259" key="5">
    <source>
        <dbReference type="PROSITE" id="PS50089"/>
    </source>
</evidence>
<evidence type="ECO:0000313" key="9">
    <source>
        <dbReference type="RefSeq" id="XP_022293363.1"/>
    </source>
</evidence>
<dbReference type="GO" id="GO:0043066">
    <property type="term" value="P:negative regulation of apoptotic process"/>
    <property type="evidence" value="ECO:0007669"/>
    <property type="project" value="TreeGrafter"/>
</dbReference>
<reference evidence="7 8" key="1">
    <citation type="submission" date="2025-04" db="UniProtKB">
        <authorList>
            <consortium name="RefSeq"/>
        </authorList>
    </citation>
    <scope>IDENTIFICATION</scope>
    <source>
        <tissue evidence="7 8">Whole sample</tissue>
    </source>
</reference>
<dbReference type="PROSITE" id="PS50089">
    <property type="entry name" value="ZF_RING_2"/>
    <property type="match status" value="1"/>
</dbReference>
<dbReference type="RefSeq" id="XP_022293362.1">
    <property type="nucleotide sequence ID" value="XM_022437654.1"/>
</dbReference>
<dbReference type="GO" id="GO:0008270">
    <property type="term" value="F:zinc ion binding"/>
    <property type="evidence" value="ECO:0007669"/>
    <property type="project" value="UniProtKB-KW"/>
</dbReference>
<dbReference type="InterPro" id="IPR050784">
    <property type="entry name" value="IAP"/>
</dbReference>
<keyword evidence="3" id="KW-0862">Zinc</keyword>
<evidence type="ECO:0000256" key="1">
    <source>
        <dbReference type="ARBA" id="ARBA00006672"/>
    </source>
</evidence>
<dbReference type="KEGG" id="cvn:111103982"/>
<dbReference type="Pfam" id="PF00653">
    <property type="entry name" value="BIR"/>
    <property type="match status" value="2"/>
</dbReference>
<evidence type="ECO:0000313" key="7">
    <source>
        <dbReference type="RefSeq" id="XP_022293361.1"/>
    </source>
</evidence>
<dbReference type="SUPFAM" id="SSF57924">
    <property type="entry name" value="Inhibitor of apoptosis (IAP) repeat"/>
    <property type="match status" value="2"/>
</dbReference>
<dbReference type="GO" id="GO:0005634">
    <property type="term" value="C:nucleus"/>
    <property type="evidence" value="ECO:0007669"/>
    <property type="project" value="TreeGrafter"/>
</dbReference>
<evidence type="ECO:0000256" key="3">
    <source>
        <dbReference type="ARBA" id="ARBA00022833"/>
    </source>
</evidence>
<protein>
    <submittedName>
        <fullName evidence="7 8">Baculoviral IAP repeat-containing protein 7-A-like</fullName>
    </submittedName>
</protein>
<dbReference type="PROSITE" id="PS01282">
    <property type="entry name" value="BIR_REPEAT_1"/>
    <property type="match status" value="1"/>
</dbReference>
<dbReference type="RefSeq" id="XP_022293363.1">
    <property type="nucleotide sequence ID" value="XM_022437655.1"/>
</dbReference>
<dbReference type="GO" id="GO:0061630">
    <property type="term" value="F:ubiquitin protein ligase activity"/>
    <property type="evidence" value="ECO:0007669"/>
    <property type="project" value="TreeGrafter"/>
</dbReference>
<evidence type="ECO:0000313" key="8">
    <source>
        <dbReference type="RefSeq" id="XP_022293362.1"/>
    </source>
</evidence>
<dbReference type="InterPro" id="IPR001370">
    <property type="entry name" value="BIR_rpt"/>
</dbReference>
<dbReference type="PANTHER" id="PTHR10044">
    <property type="entry name" value="INHIBITOR OF APOPTOSIS"/>
    <property type="match status" value="1"/>
</dbReference>
<dbReference type="GO" id="GO:0031398">
    <property type="term" value="P:positive regulation of protein ubiquitination"/>
    <property type="evidence" value="ECO:0007669"/>
    <property type="project" value="TreeGrafter"/>
</dbReference>
<dbReference type="PANTHER" id="PTHR10044:SF139">
    <property type="entry name" value="DEATH-ASSOCIATED INHIBITOR OF APOPTOSIS 2"/>
    <property type="match status" value="1"/>
</dbReference>
<dbReference type="GO" id="GO:0043027">
    <property type="term" value="F:cysteine-type endopeptidase inhibitor activity involved in apoptotic process"/>
    <property type="evidence" value="ECO:0007669"/>
    <property type="project" value="TreeGrafter"/>
</dbReference>
<feature type="domain" description="RING-type" evidence="5">
    <location>
        <begin position="308"/>
        <end position="344"/>
    </location>
</feature>
<dbReference type="GO" id="GO:0005737">
    <property type="term" value="C:cytoplasm"/>
    <property type="evidence" value="ECO:0007669"/>
    <property type="project" value="TreeGrafter"/>
</dbReference>
<evidence type="ECO:0000256" key="4">
    <source>
        <dbReference type="PROSITE-ProRule" id="PRU00175"/>
    </source>
</evidence>
<dbReference type="CDD" id="cd00022">
    <property type="entry name" value="BIR"/>
    <property type="match status" value="2"/>
</dbReference>
<keyword evidence="6" id="KW-1185">Reference proteome</keyword>
<dbReference type="Proteomes" id="UP000694844">
    <property type="component" value="Chromosome 7"/>
</dbReference>
<sequence length="354" mass="41129">MVKCEDKIDGLRNNAEKADCSDDEQENILIYRAEIYRLESFKHWPCQSIVRKEDLARNGFYYLGEGDRVQCVFCNVVLSSWEKGDNVITEHRRHSKNCPFVLGKKTTNIPYSPSTDSLSDLQPAFPEFQDYTRRLESYGNFWPKAMKQRPKELAAAGLFYTEKGDVVKCFQCGGMLRNWDPQDKPWEEHARWYPRCLFIRENNLMSPVRDPLHREFRRSRIRKVSLGYDEDLVQMFELDRKRRGLPECQDEDMFVTEIEKFKVQQPQESQYPFNPPITEVVWNLNDEATGSSTVPMGYDEVDVGWKPCVGCKRTDSKDSLTLQPCRCSACEACVDDLVHCPSCNTKVRAAAKTH</sequence>
<gene>
    <name evidence="7 8 9" type="primary">LOC111103982</name>
</gene>
<dbReference type="GO" id="GO:0051726">
    <property type="term" value="P:regulation of cell cycle"/>
    <property type="evidence" value="ECO:0007669"/>
    <property type="project" value="TreeGrafter"/>
</dbReference>
<comment type="similarity">
    <text evidence="1">Belongs to the IAP family.</text>
</comment>
<proteinExistence type="inferred from homology"/>
<name>A0A8B8APB1_CRAVI</name>
<dbReference type="SMART" id="SM00238">
    <property type="entry name" value="BIR"/>
    <property type="match status" value="2"/>
</dbReference>
<keyword evidence="2 4" id="KW-0863">Zinc-finger</keyword>
<evidence type="ECO:0000313" key="6">
    <source>
        <dbReference type="Proteomes" id="UP000694844"/>
    </source>
</evidence>
<evidence type="ECO:0000256" key="2">
    <source>
        <dbReference type="ARBA" id="ARBA00022771"/>
    </source>
</evidence>
<accession>A0A8B8APB1</accession>
<dbReference type="GeneID" id="111103982"/>
<dbReference type="RefSeq" id="XP_022293361.1">
    <property type="nucleotide sequence ID" value="XM_022437653.1"/>
</dbReference>
<keyword evidence="2 4" id="KW-0479">Metal-binding</keyword>
<dbReference type="AlphaFoldDB" id="A0A8B8APB1"/>
<dbReference type="PROSITE" id="PS50143">
    <property type="entry name" value="BIR_REPEAT_2"/>
    <property type="match status" value="2"/>
</dbReference>